<feature type="transmembrane region" description="Helical" evidence="1">
    <location>
        <begin position="134"/>
        <end position="161"/>
    </location>
</feature>
<dbReference type="RefSeq" id="WP_132026754.1">
    <property type="nucleotide sequence ID" value="NZ_CP068564.1"/>
</dbReference>
<dbReference type="AlphaFoldDB" id="A0A4R3L0N9"/>
<keyword evidence="1" id="KW-0472">Membrane</keyword>
<feature type="transmembrane region" description="Helical" evidence="1">
    <location>
        <begin position="182"/>
        <end position="198"/>
    </location>
</feature>
<keyword evidence="3" id="KW-1185">Reference proteome</keyword>
<feature type="transmembrane region" description="Helical" evidence="1">
    <location>
        <begin position="100"/>
        <end position="122"/>
    </location>
</feature>
<feature type="transmembrane region" description="Helical" evidence="1">
    <location>
        <begin position="12"/>
        <end position="30"/>
    </location>
</feature>
<evidence type="ECO:0000313" key="3">
    <source>
        <dbReference type="Proteomes" id="UP000294567"/>
    </source>
</evidence>
<gene>
    <name evidence="2" type="ORF">EDD65_10441</name>
</gene>
<feature type="transmembrane region" description="Helical" evidence="1">
    <location>
        <begin position="58"/>
        <end position="79"/>
    </location>
</feature>
<dbReference type="EMBL" id="SMAE01000004">
    <property type="protein sequence ID" value="TCS90500.1"/>
    <property type="molecule type" value="Genomic_DNA"/>
</dbReference>
<evidence type="ECO:0000256" key="1">
    <source>
        <dbReference type="SAM" id="Phobius"/>
    </source>
</evidence>
<proteinExistence type="predicted"/>
<protein>
    <submittedName>
        <fullName evidence="2">Uncharacterized protein</fullName>
    </submittedName>
</protein>
<keyword evidence="1" id="KW-0812">Transmembrane</keyword>
<organism evidence="2 3">
    <name type="scientific">Keratinibaculum paraultunense</name>
    <dbReference type="NCBI Taxonomy" id="1278232"/>
    <lineage>
        <taxon>Bacteria</taxon>
        <taxon>Bacillati</taxon>
        <taxon>Bacillota</taxon>
        <taxon>Tissierellia</taxon>
        <taxon>Tissierellales</taxon>
        <taxon>Tepidimicrobiaceae</taxon>
        <taxon>Keratinibaculum</taxon>
    </lineage>
</organism>
<accession>A0A4R3L0N9</accession>
<evidence type="ECO:0000313" key="2">
    <source>
        <dbReference type="EMBL" id="TCS90500.1"/>
    </source>
</evidence>
<dbReference type="Proteomes" id="UP000294567">
    <property type="component" value="Unassembled WGS sequence"/>
</dbReference>
<comment type="caution">
    <text evidence="2">The sequence shown here is derived from an EMBL/GenBank/DDBJ whole genome shotgun (WGS) entry which is preliminary data.</text>
</comment>
<reference evidence="2 3" key="1">
    <citation type="submission" date="2019-03" db="EMBL/GenBank/DDBJ databases">
        <title>Genomic Encyclopedia of Type Strains, Phase IV (KMG-IV): sequencing the most valuable type-strain genomes for metagenomic binning, comparative biology and taxonomic classification.</title>
        <authorList>
            <person name="Goeker M."/>
        </authorList>
    </citation>
    <scope>NUCLEOTIDE SEQUENCE [LARGE SCALE GENOMIC DNA]</scope>
    <source>
        <strain evidence="2 3">DSM 26752</strain>
    </source>
</reference>
<dbReference type="OrthoDB" id="2452082at2"/>
<name>A0A4R3L0N9_9FIRM</name>
<feature type="transmembrane region" description="Helical" evidence="1">
    <location>
        <begin position="210"/>
        <end position="229"/>
    </location>
</feature>
<keyword evidence="1" id="KW-1133">Transmembrane helix</keyword>
<sequence>MLDEVFEKYIGNFKYFILFFILSIILAFVIKDSNVVTLILDNIGISDSLEEVLNIKNAIIFLIFILLETYIGTYGFVLAKKVIRNESIDIGNLFINTFSFYFRILGLNLLYILIILVLSFLIRHFVLSTTNFEFMIFNLILYLIAMIFLSMLTNIAQNFLVYNDDNIINSIKGGFKIGKKHVFKLLGLLIVASLVGQLPNMEAAETNRIVFGLGVFIISLYQAFMNLYIANLCKAEK</sequence>